<proteinExistence type="predicted"/>
<reference evidence="3" key="1">
    <citation type="journal article" date="2019" name="Plant Biotechnol. J.">
        <title>Genome sequencing of the Australian wild diploid species Gossypium australe highlights disease resistance and delayed gland morphogenesis.</title>
        <authorList>
            <person name="Cai Y."/>
            <person name="Cai X."/>
            <person name="Wang Q."/>
            <person name="Wang P."/>
            <person name="Zhang Y."/>
            <person name="Cai C."/>
            <person name="Xu Y."/>
            <person name="Wang K."/>
            <person name="Zhou Z."/>
            <person name="Wang C."/>
            <person name="Geng S."/>
            <person name="Li B."/>
            <person name="Dong Q."/>
            <person name="Hou Y."/>
            <person name="Wang H."/>
            <person name="Ai P."/>
            <person name="Liu Z."/>
            <person name="Yi F."/>
            <person name="Sun M."/>
            <person name="An G."/>
            <person name="Cheng J."/>
            <person name="Zhang Y."/>
            <person name="Shi Q."/>
            <person name="Xie Y."/>
            <person name="Shi X."/>
            <person name="Chang Y."/>
            <person name="Huang F."/>
            <person name="Chen Y."/>
            <person name="Hong S."/>
            <person name="Mi L."/>
            <person name="Sun Q."/>
            <person name="Zhang L."/>
            <person name="Zhou B."/>
            <person name="Peng R."/>
            <person name="Zhang X."/>
            <person name="Liu F."/>
        </authorList>
    </citation>
    <scope>NUCLEOTIDE SEQUENCE [LARGE SCALE GENOMIC DNA]</scope>
    <source>
        <strain evidence="3">cv. PA1801</strain>
    </source>
</reference>
<evidence type="ECO:0000313" key="3">
    <source>
        <dbReference type="Proteomes" id="UP000325315"/>
    </source>
</evidence>
<sequence>MSRVMRQLSLKEQRRLNLEMYRTNPAAQQPPPPPNSQPVPVAPQVVELQRLNKPPVDKIRKYEAEEFRATVDDDPERAEFWLESTINEHTM</sequence>
<dbReference type="Proteomes" id="UP000325315">
    <property type="component" value="Unassembled WGS sequence"/>
</dbReference>
<accession>A0A5B6WQZ9</accession>
<name>A0A5B6WQZ9_9ROSI</name>
<feature type="region of interest" description="Disordered" evidence="1">
    <location>
        <begin position="18"/>
        <end position="40"/>
    </location>
</feature>
<evidence type="ECO:0000256" key="1">
    <source>
        <dbReference type="SAM" id="MobiDB-lite"/>
    </source>
</evidence>
<comment type="caution">
    <text evidence="2">The sequence shown here is derived from an EMBL/GenBank/DDBJ whole genome shotgun (WGS) entry which is preliminary data.</text>
</comment>
<dbReference type="EMBL" id="SMMG02000002">
    <property type="protein sequence ID" value="KAA3483367.1"/>
    <property type="molecule type" value="Genomic_DNA"/>
</dbReference>
<keyword evidence="3" id="KW-1185">Reference proteome</keyword>
<dbReference type="AlphaFoldDB" id="A0A5B6WQZ9"/>
<feature type="compositionally biased region" description="Pro residues" evidence="1">
    <location>
        <begin position="28"/>
        <end position="40"/>
    </location>
</feature>
<protein>
    <submittedName>
        <fullName evidence="2">Gag-Pol polyprotein</fullName>
    </submittedName>
</protein>
<organism evidence="2 3">
    <name type="scientific">Gossypium australe</name>
    <dbReference type="NCBI Taxonomy" id="47621"/>
    <lineage>
        <taxon>Eukaryota</taxon>
        <taxon>Viridiplantae</taxon>
        <taxon>Streptophyta</taxon>
        <taxon>Embryophyta</taxon>
        <taxon>Tracheophyta</taxon>
        <taxon>Spermatophyta</taxon>
        <taxon>Magnoliopsida</taxon>
        <taxon>eudicotyledons</taxon>
        <taxon>Gunneridae</taxon>
        <taxon>Pentapetalae</taxon>
        <taxon>rosids</taxon>
        <taxon>malvids</taxon>
        <taxon>Malvales</taxon>
        <taxon>Malvaceae</taxon>
        <taxon>Malvoideae</taxon>
        <taxon>Gossypium</taxon>
    </lineage>
</organism>
<dbReference type="OrthoDB" id="2272416at2759"/>
<evidence type="ECO:0000313" key="2">
    <source>
        <dbReference type="EMBL" id="KAA3483367.1"/>
    </source>
</evidence>
<gene>
    <name evidence="2" type="ORF">EPI10_005548</name>
</gene>